<dbReference type="AlphaFoldDB" id="A0A327NPM2"/>
<dbReference type="EMBL" id="QLII01000001">
    <property type="protein sequence ID" value="RAI77361.1"/>
    <property type="molecule type" value="Genomic_DNA"/>
</dbReference>
<dbReference type="InterPro" id="IPR027417">
    <property type="entry name" value="P-loop_NTPase"/>
</dbReference>
<dbReference type="SMART" id="SM00382">
    <property type="entry name" value="AAA"/>
    <property type="match status" value="1"/>
</dbReference>
<dbReference type="SUPFAM" id="SSF52540">
    <property type="entry name" value="P-loop containing nucleoside triphosphate hydrolases"/>
    <property type="match status" value="1"/>
</dbReference>
<sequence length="350" mass="39597">MGGSSGSTAEQMAAVGLPAVLAMRFAVTDAGARLFTEKLYERLTAGDTLTKAMHDARLALWTYTEQQRQLVPQVVTLAEWFTPVLYQNQYMGALVDRDQYSSSTLNRFYPKAAFIKGTHTRLIGEGFIGRKRLLIQLRQCFQRGKHVCLHGLGGLGKTTTAEAFADSYRKRNGHDILVFRNGPEIQEAVILERLFTKWKLVTQPEEFLIQQVRALLDSPDHSPEAKLQLLIDNYLNENPTILIVDNFEDVQTEGDDTQQQAIVSDSLRTFMRHLLQHAPPSCPVLLTSRYLITDLADLVTHLAVDKMTSAEQYRYINFSEVLRKIPLAERAIIDRRFDGHPAPSSFWKAC</sequence>
<evidence type="ECO:0000313" key="3">
    <source>
        <dbReference type="Proteomes" id="UP000249016"/>
    </source>
</evidence>
<dbReference type="OrthoDB" id="1523128at2"/>
<keyword evidence="3" id="KW-1185">Reference proteome</keyword>
<dbReference type="Pfam" id="PF12770">
    <property type="entry name" value="CHAT"/>
    <property type="match status" value="1"/>
</dbReference>
<organism evidence="2 3">
    <name type="scientific">Spirosoma telluris</name>
    <dbReference type="NCBI Taxonomy" id="2183553"/>
    <lineage>
        <taxon>Bacteria</taxon>
        <taxon>Pseudomonadati</taxon>
        <taxon>Bacteroidota</taxon>
        <taxon>Cytophagia</taxon>
        <taxon>Cytophagales</taxon>
        <taxon>Cytophagaceae</taxon>
        <taxon>Spirosoma</taxon>
    </lineage>
</organism>
<dbReference type="Pfam" id="PF13191">
    <property type="entry name" value="AAA_16"/>
    <property type="match status" value="1"/>
</dbReference>
<accession>A0A327NPM2</accession>
<protein>
    <recommendedName>
        <fullName evidence="1">AAA+ ATPase domain-containing protein</fullName>
    </recommendedName>
</protein>
<dbReference type="InterPro" id="IPR041664">
    <property type="entry name" value="AAA_16"/>
</dbReference>
<dbReference type="InterPro" id="IPR003593">
    <property type="entry name" value="AAA+_ATPase"/>
</dbReference>
<evidence type="ECO:0000259" key="1">
    <source>
        <dbReference type="SMART" id="SM00382"/>
    </source>
</evidence>
<dbReference type="Gene3D" id="3.40.50.300">
    <property type="entry name" value="P-loop containing nucleotide triphosphate hydrolases"/>
    <property type="match status" value="1"/>
</dbReference>
<name>A0A327NPM2_9BACT</name>
<feature type="domain" description="AAA+ ATPase" evidence="1">
    <location>
        <begin position="143"/>
        <end position="308"/>
    </location>
</feature>
<evidence type="ECO:0000313" key="2">
    <source>
        <dbReference type="EMBL" id="RAI77361.1"/>
    </source>
</evidence>
<dbReference type="InterPro" id="IPR024983">
    <property type="entry name" value="CHAT_dom"/>
</dbReference>
<comment type="caution">
    <text evidence="2">The sequence shown here is derived from an EMBL/GenBank/DDBJ whole genome shotgun (WGS) entry which is preliminary data.</text>
</comment>
<proteinExistence type="predicted"/>
<dbReference type="Proteomes" id="UP000249016">
    <property type="component" value="Unassembled WGS sequence"/>
</dbReference>
<gene>
    <name evidence="2" type="ORF">HMF3257_30100</name>
</gene>
<reference evidence="2 3" key="1">
    <citation type="submission" date="2018-06" db="EMBL/GenBank/DDBJ databases">
        <title>Spirosoma sp. HMF3257 Genome sequencing and assembly.</title>
        <authorList>
            <person name="Kang H."/>
            <person name="Cha I."/>
            <person name="Kim H."/>
            <person name="Kang J."/>
            <person name="Joh K."/>
        </authorList>
    </citation>
    <scope>NUCLEOTIDE SEQUENCE [LARGE SCALE GENOMIC DNA]</scope>
    <source>
        <strain evidence="2 3">HMF3257</strain>
    </source>
</reference>